<keyword evidence="4" id="KW-1185">Reference proteome</keyword>
<evidence type="ECO:0000256" key="1">
    <source>
        <dbReference type="SAM" id="MobiDB-lite"/>
    </source>
</evidence>
<dbReference type="Proteomes" id="UP000244248">
    <property type="component" value="Unassembled WGS sequence"/>
</dbReference>
<accession>A0A2T5MCX1</accession>
<evidence type="ECO:0000256" key="2">
    <source>
        <dbReference type="SAM" id="SignalP"/>
    </source>
</evidence>
<feature type="chain" id="PRO_5015556458" evidence="2">
    <location>
        <begin position="40"/>
        <end position="80"/>
    </location>
</feature>
<keyword evidence="2" id="KW-0732">Signal</keyword>
<dbReference type="RefSeq" id="WP_146165984.1">
    <property type="nucleotide sequence ID" value="NZ_QANS01000005.1"/>
</dbReference>
<sequence length="80" mass="8679">MERFQTMLSSFVPSSSNKARTVLVSCVAIATLSASAAYAAKVSDVSAESNRWMVASAESQKRVDSISEQRNDLSDKFRAT</sequence>
<protein>
    <submittedName>
        <fullName evidence="3">Uncharacterized protein</fullName>
    </submittedName>
</protein>
<reference evidence="3 4" key="1">
    <citation type="submission" date="2018-04" db="EMBL/GenBank/DDBJ databases">
        <title>Novel species isolated from glacier.</title>
        <authorList>
            <person name="Liu Q."/>
            <person name="Xin Y.-H."/>
        </authorList>
    </citation>
    <scope>NUCLEOTIDE SEQUENCE [LARGE SCALE GENOMIC DNA]</scope>
    <source>
        <strain evidence="3 4">GT1R17</strain>
    </source>
</reference>
<feature type="signal peptide" evidence="2">
    <location>
        <begin position="1"/>
        <end position="39"/>
    </location>
</feature>
<evidence type="ECO:0000313" key="4">
    <source>
        <dbReference type="Proteomes" id="UP000244248"/>
    </source>
</evidence>
<organism evidence="3 4">
    <name type="scientific">Stenotrophobium rhamnosiphilum</name>
    <dbReference type="NCBI Taxonomy" id="2029166"/>
    <lineage>
        <taxon>Bacteria</taxon>
        <taxon>Pseudomonadati</taxon>
        <taxon>Pseudomonadota</taxon>
        <taxon>Gammaproteobacteria</taxon>
        <taxon>Nevskiales</taxon>
        <taxon>Nevskiaceae</taxon>
        <taxon>Stenotrophobium</taxon>
    </lineage>
</organism>
<gene>
    <name evidence="3" type="ORF">CJD38_12880</name>
</gene>
<dbReference type="AlphaFoldDB" id="A0A2T5MCX1"/>
<evidence type="ECO:0000313" key="3">
    <source>
        <dbReference type="EMBL" id="PTU30415.1"/>
    </source>
</evidence>
<name>A0A2T5MCX1_9GAMM</name>
<proteinExistence type="predicted"/>
<feature type="non-terminal residue" evidence="3">
    <location>
        <position position="80"/>
    </location>
</feature>
<feature type="region of interest" description="Disordered" evidence="1">
    <location>
        <begin position="59"/>
        <end position="80"/>
    </location>
</feature>
<comment type="caution">
    <text evidence="3">The sequence shown here is derived from an EMBL/GenBank/DDBJ whole genome shotgun (WGS) entry which is preliminary data.</text>
</comment>
<dbReference type="EMBL" id="QANS01000005">
    <property type="protein sequence ID" value="PTU30415.1"/>
    <property type="molecule type" value="Genomic_DNA"/>
</dbReference>